<accession>A0A0U3BKV1</accession>
<organism evidence="1">
    <name type="scientific">Campylobacter jejuni subsp. jejuni</name>
    <dbReference type="NCBI Taxonomy" id="32022"/>
    <lineage>
        <taxon>Bacteria</taxon>
        <taxon>Pseudomonadati</taxon>
        <taxon>Campylobacterota</taxon>
        <taxon>Epsilonproteobacteria</taxon>
        <taxon>Campylobacterales</taxon>
        <taxon>Campylobacteraceae</taxon>
        <taxon>Campylobacter</taxon>
    </lineage>
</organism>
<reference evidence="1" key="1">
    <citation type="journal article" date="2015" name="PLoS ONE">
        <title>Updated Campylobacter jejuni Capsule PCR Multiplex Typing System and Its Application to Clinical Isolates from South and Southeast Asia.</title>
        <authorList>
            <person name="Poly F."/>
            <person name="Serichantalergs O."/>
            <person name="Kuroiwa J."/>
            <person name="Pootong P."/>
            <person name="Mason C."/>
            <person name="Guerry P."/>
            <person name="Parker C.T."/>
        </authorList>
    </citation>
    <scope>NUCLEOTIDE SEQUENCE</scope>
    <source>
        <strain evidence="1">HS12</strain>
    </source>
</reference>
<dbReference type="GO" id="GO:0016740">
    <property type="term" value="F:transferase activity"/>
    <property type="evidence" value="ECO:0007669"/>
    <property type="project" value="UniProtKB-KW"/>
</dbReference>
<sequence length="616" mass="74177">MKKRKFILAARDDGFGERMCCILNAMYISKKTSLKFRFVWKSKEDSLVKVYNNKDKFLTCNDQIPIEVIFSHSFIKKYHYDNFNVSPLDNFHLFINRSIKELSLKPYEYHWGWRSCQANLANIFYDVKWKDYQNTLNQCWKEIEFSNKFQEIINQACILSNKIGRYLAVHIRSGDLIFEEKGYGRWLWFAANKALSFHLALELILKKLNNFNIIIFTDDIESGRQILDYVNKIKSSSYECILAYNLFKDEEDNSVYRTFFEIVTMSKAIEIYSSGDSGFSRMACFIGQSKMINIYKLLNSYQQLNYISNNLKKLILNKYQMSYSYFLLFLRSKEKLLSMDKQLQYLQKGYEWNRDNYIFILCEIDVYLNYKKFDKANKLLNSVLNIEFNSIANLLLQKSYDLKRYDNFLLFSAYSKCNVKKFQYINLMKYVLASDMLKNIELLGNFYNFDQINLISLLSDRQAVQQAEIDLKRMNICSNYMLDKKKYNLLFLMRYSLAARFFNRLDYRLGKCLLDAKEIRKIIFLPFNLYLILKDYKNFLNDYKKQRKKDISLKILPMHKYNDYINLISFRKHLTYKLGRVFYICLKSKFKYKFLFLLYYLIRVHFEYKICKFKGK</sequence>
<evidence type="ECO:0000313" key="1">
    <source>
        <dbReference type="EMBL" id="ALT32005.1"/>
    </source>
</evidence>
<proteinExistence type="predicted"/>
<dbReference type="AlphaFoldDB" id="A0A0U3BKV1"/>
<name>A0A0U3BKV1_CAMJU</name>
<protein>
    <submittedName>
        <fullName evidence="1">Capsular polysaccharide biosynthesis heptosyltransferase HddD</fullName>
    </submittedName>
</protein>
<keyword evidence="1" id="KW-0808">Transferase</keyword>
<dbReference type="EMBL" id="KT868848">
    <property type="protein sequence ID" value="ALT32005.1"/>
    <property type="molecule type" value="Genomic_DNA"/>
</dbReference>